<dbReference type="Proteomes" id="UP000295131">
    <property type="component" value="Unassembled WGS sequence"/>
</dbReference>
<name>A0A4R5PQ90_9HYPH</name>
<sequence length="144" mass="15712">MPRLPELRRLALSILLIAPLHAAPARAQEPVEMSQTVIESQIKSFLRGDIEGAYALAAPSIRQIFPTVEKFGAMVRSGYGPVYRPGNYAFGRSRETAGGGVIQEVLIAGPDGQDYTAIYDMERQPDGTMKIRGVSLIRQALPQT</sequence>
<keyword evidence="3" id="KW-1185">Reference proteome</keyword>
<evidence type="ECO:0000313" key="3">
    <source>
        <dbReference type="Proteomes" id="UP000295131"/>
    </source>
</evidence>
<accession>A0A4R5PQ90</accession>
<gene>
    <name evidence="2" type="ORF">E2A64_09590</name>
</gene>
<proteinExistence type="predicted"/>
<evidence type="ECO:0000313" key="2">
    <source>
        <dbReference type="EMBL" id="TDH39292.1"/>
    </source>
</evidence>
<evidence type="ECO:0000256" key="1">
    <source>
        <dbReference type="SAM" id="SignalP"/>
    </source>
</evidence>
<protein>
    <submittedName>
        <fullName evidence="2">DUF4864 domain-containing protein</fullName>
    </submittedName>
</protein>
<organism evidence="2 3">
    <name type="scientific">Pseudohoeflea suaedae</name>
    <dbReference type="NCBI Taxonomy" id="877384"/>
    <lineage>
        <taxon>Bacteria</taxon>
        <taxon>Pseudomonadati</taxon>
        <taxon>Pseudomonadota</taxon>
        <taxon>Alphaproteobacteria</taxon>
        <taxon>Hyphomicrobiales</taxon>
        <taxon>Rhizobiaceae</taxon>
        <taxon>Pseudohoeflea</taxon>
    </lineage>
</organism>
<dbReference type="OrthoDB" id="9130422at2"/>
<comment type="caution">
    <text evidence="2">The sequence shown here is derived from an EMBL/GenBank/DDBJ whole genome shotgun (WGS) entry which is preliminary data.</text>
</comment>
<feature type="signal peptide" evidence="1">
    <location>
        <begin position="1"/>
        <end position="27"/>
    </location>
</feature>
<dbReference type="Pfam" id="PF16156">
    <property type="entry name" value="DUF4864"/>
    <property type="match status" value="1"/>
</dbReference>
<reference evidence="2 3" key="1">
    <citation type="journal article" date="2013" name="Int. J. Syst. Evol. Microbiol.">
        <title>Hoeflea suaedae sp. nov., an endophytic bacterium isolated from the root of the halophyte Suaeda maritima.</title>
        <authorList>
            <person name="Chung E.J."/>
            <person name="Park J.A."/>
            <person name="Pramanik P."/>
            <person name="Bibi F."/>
            <person name="Jeon C.O."/>
            <person name="Chung Y.R."/>
        </authorList>
    </citation>
    <scope>NUCLEOTIDE SEQUENCE [LARGE SCALE GENOMIC DNA]</scope>
    <source>
        <strain evidence="2 3">YC6898</strain>
    </source>
</reference>
<feature type="chain" id="PRO_5020593792" evidence="1">
    <location>
        <begin position="28"/>
        <end position="144"/>
    </location>
</feature>
<dbReference type="EMBL" id="SMSI01000001">
    <property type="protein sequence ID" value="TDH39292.1"/>
    <property type="molecule type" value="Genomic_DNA"/>
</dbReference>
<dbReference type="InterPro" id="IPR032347">
    <property type="entry name" value="DUF4864"/>
</dbReference>
<dbReference type="AlphaFoldDB" id="A0A4R5PQ90"/>
<dbReference type="RefSeq" id="WP_133284123.1">
    <property type="nucleotide sequence ID" value="NZ_SMSI01000001.1"/>
</dbReference>
<keyword evidence="1" id="KW-0732">Signal</keyword>